<dbReference type="AlphaFoldDB" id="A0A0P0VCP3"/>
<evidence type="ECO:0000256" key="1">
    <source>
        <dbReference type="SAM" id="MobiDB-lite"/>
    </source>
</evidence>
<keyword evidence="3" id="KW-1185">Reference proteome</keyword>
<sequence>MDSPIWSRSLATFLLPDEVMGGSGNALPVTASSRDRPHSSSTVTSQPWEDPMMRVTGAAPPSLGMRTIRSRVRRRGQSSMPLLHWSSLTLYGRLGCSSVRRRVVFRARRHGRQTAEHTTLSRGPAQRAMSSSASGGRSEKQTGAMVFGGADV</sequence>
<dbReference type="InParanoid" id="A0A0P0VCP3"/>
<accession>A0A0P0VCP3</accession>
<dbReference type="Proteomes" id="UP000059680">
    <property type="component" value="Chromosome 1"/>
</dbReference>
<evidence type="ECO:0000313" key="2">
    <source>
        <dbReference type="EMBL" id="BAS76160.1"/>
    </source>
</evidence>
<proteinExistence type="predicted"/>
<protein>
    <submittedName>
        <fullName evidence="2">Os01g0941901 protein</fullName>
    </submittedName>
</protein>
<dbReference type="EMBL" id="AP014957">
    <property type="protein sequence ID" value="BAS76160.1"/>
    <property type="molecule type" value="Genomic_DNA"/>
</dbReference>
<feature type="region of interest" description="Disordered" evidence="1">
    <location>
        <begin position="110"/>
        <end position="152"/>
    </location>
</feature>
<feature type="region of interest" description="Disordered" evidence="1">
    <location>
        <begin position="25"/>
        <end position="65"/>
    </location>
</feature>
<reference evidence="2 3" key="3">
    <citation type="journal article" date="2013" name="Rice">
        <title>Improvement of the Oryza sativa Nipponbare reference genome using next generation sequence and optical map data.</title>
        <authorList>
            <person name="Kawahara Y."/>
            <person name="de la Bastide M."/>
            <person name="Hamilton J.P."/>
            <person name="Kanamori H."/>
            <person name="McCombie W.R."/>
            <person name="Ouyang S."/>
            <person name="Schwartz D.C."/>
            <person name="Tanaka T."/>
            <person name="Wu J."/>
            <person name="Zhou S."/>
            <person name="Childs K.L."/>
            <person name="Davidson R.M."/>
            <person name="Lin H."/>
            <person name="Quesada-Ocampo L."/>
            <person name="Vaillancourt B."/>
            <person name="Sakai H."/>
            <person name="Lee S.S."/>
            <person name="Kim J."/>
            <person name="Numa H."/>
            <person name="Itoh T."/>
            <person name="Buell C.R."/>
            <person name="Matsumoto T."/>
        </authorList>
    </citation>
    <scope>NUCLEOTIDE SEQUENCE [LARGE SCALE GENOMIC DNA]</scope>
    <source>
        <strain evidence="3">cv. Nipponbare</strain>
    </source>
</reference>
<name>A0A0P0VCP3_ORYSJ</name>
<gene>
    <name evidence="2" type="ordered locus">Os01g0941901</name>
    <name evidence="2" type="ORF">OSNPB_010941901</name>
</gene>
<evidence type="ECO:0000313" key="3">
    <source>
        <dbReference type="Proteomes" id="UP000059680"/>
    </source>
</evidence>
<organism evidence="2 3">
    <name type="scientific">Oryza sativa subsp. japonica</name>
    <name type="common">Rice</name>
    <dbReference type="NCBI Taxonomy" id="39947"/>
    <lineage>
        <taxon>Eukaryota</taxon>
        <taxon>Viridiplantae</taxon>
        <taxon>Streptophyta</taxon>
        <taxon>Embryophyta</taxon>
        <taxon>Tracheophyta</taxon>
        <taxon>Spermatophyta</taxon>
        <taxon>Magnoliopsida</taxon>
        <taxon>Liliopsida</taxon>
        <taxon>Poales</taxon>
        <taxon>Poaceae</taxon>
        <taxon>BOP clade</taxon>
        <taxon>Oryzoideae</taxon>
        <taxon>Oryzeae</taxon>
        <taxon>Oryzinae</taxon>
        <taxon>Oryza</taxon>
        <taxon>Oryza sativa</taxon>
    </lineage>
</organism>
<feature type="compositionally biased region" description="Low complexity" evidence="1">
    <location>
        <begin position="127"/>
        <end position="136"/>
    </location>
</feature>
<reference evidence="2 3" key="2">
    <citation type="journal article" date="2013" name="Plant Cell Physiol.">
        <title>Rice Annotation Project Database (RAP-DB): an integrative and interactive database for rice genomics.</title>
        <authorList>
            <person name="Sakai H."/>
            <person name="Lee S.S."/>
            <person name="Tanaka T."/>
            <person name="Numa H."/>
            <person name="Kim J."/>
            <person name="Kawahara Y."/>
            <person name="Wakimoto H."/>
            <person name="Yang C.C."/>
            <person name="Iwamoto M."/>
            <person name="Abe T."/>
            <person name="Yamada Y."/>
            <person name="Muto A."/>
            <person name="Inokuchi H."/>
            <person name="Ikemura T."/>
            <person name="Matsumoto T."/>
            <person name="Sasaki T."/>
            <person name="Itoh T."/>
        </authorList>
    </citation>
    <scope>NUCLEOTIDE SEQUENCE [LARGE SCALE GENOMIC DNA]</scope>
    <source>
        <strain evidence="3">cv. Nipponbare</strain>
    </source>
</reference>
<reference evidence="3" key="1">
    <citation type="journal article" date="2005" name="Nature">
        <title>The map-based sequence of the rice genome.</title>
        <authorList>
            <consortium name="International rice genome sequencing project (IRGSP)"/>
            <person name="Matsumoto T."/>
            <person name="Wu J."/>
            <person name="Kanamori H."/>
            <person name="Katayose Y."/>
            <person name="Fujisawa M."/>
            <person name="Namiki N."/>
            <person name="Mizuno H."/>
            <person name="Yamamoto K."/>
            <person name="Antonio B.A."/>
            <person name="Baba T."/>
            <person name="Sakata K."/>
            <person name="Nagamura Y."/>
            <person name="Aoki H."/>
            <person name="Arikawa K."/>
            <person name="Arita K."/>
            <person name="Bito T."/>
            <person name="Chiden Y."/>
            <person name="Fujitsuka N."/>
            <person name="Fukunaka R."/>
            <person name="Hamada M."/>
            <person name="Harada C."/>
            <person name="Hayashi A."/>
            <person name="Hijishita S."/>
            <person name="Honda M."/>
            <person name="Hosokawa S."/>
            <person name="Ichikawa Y."/>
            <person name="Idonuma A."/>
            <person name="Iijima M."/>
            <person name="Ikeda M."/>
            <person name="Ikeno M."/>
            <person name="Ito K."/>
            <person name="Ito S."/>
            <person name="Ito T."/>
            <person name="Ito Y."/>
            <person name="Ito Y."/>
            <person name="Iwabuchi A."/>
            <person name="Kamiya K."/>
            <person name="Karasawa W."/>
            <person name="Kurita K."/>
            <person name="Katagiri S."/>
            <person name="Kikuta A."/>
            <person name="Kobayashi H."/>
            <person name="Kobayashi N."/>
            <person name="Machita K."/>
            <person name="Maehara T."/>
            <person name="Masukawa M."/>
            <person name="Mizubayashi T."/>
            <person name="Mukai Y."/>
            <person name="Nagasaki H."/>
            <person name="Nagata Y."/>
            <person name="Naito S."/>
            <person name="Nakashima M."/>
            <person name="Nakama Y."/>
            <person name="Nakamichi Y."/>
            <person name="Nakamura M."/>
            <person name="Meguro A."/>
            <person name="Negishi M."/>
            <person name="Ohta I."/>
            <person name="Ohta T."/>
            <person name="Okamoto M."/>
            <person name="Ono N."/>
            <person name="Saji S."/>
            <person name="Sakaguchi M."/>
            <person name="Sakai K."/>
            <person name="Shibata M."/>
            <person name="Shimokawa T."/>
            <person name="Song J."/>
            <person name="Takazaki Y."/>
            <person name="Terasawa K."/>
            <person name="Tsugane M."/>
            <person name="Tsuji K."/>
            <person name="Ueda S."/>
            <person name="Waki K."/>
            <person name="Yamagata H."/>
            <person name="Yamamoto M."/>
            <person name="Yamamoto S."/>
            <person name="Yamane H."/>
            <person name="Yoshiki S."/>
            <person name="Yoshihara R."/>
            <person name="Yukawa K."/>
            <person name="Zhong H."/>
            <person name="Yano M."/>
            <person name="Yuan Q."/>
            <person name="Ouyang S."/>
            <person name="Liu J."/>
            <person name="Jones K.M."/>
            <person name="Gansberger K."/>
            <person name="Moffat K."/>
            <person name="Hill J."/>
            <person name="Bera J."/>
            <person name="Fadrosh D."/>
            <person name="Jin S."/>
            <person name="Johri S."/>
            <person name="Kim M."/>
            <person name="Overton L."/>
            <person name="Reardon M."/>
            <person name="Tsitrin T."/>
            <person name="Vuong H."/>
            <person name="Weaver B."/>
            <person name="Ciecko A."/>
            <person name="Tallon L."/>
            <person name="Jackson J."/>
            <person name="Pai G."/>
            <person name="Aken S.V."/>
            <person name="Utterback T."/>
            <person name="Reidmuller S."/>
            <person name="Feldblyum T."/>
            <person name="Hsiao J."/>
            <person name="Zismann V."/>
            <person name="Iobst S."/>
            <person name="de Vazeille A.R."/>
            <person name="Buell C.R."/>
            <person name="Ying K."/>
            <person name="Li Y."/>
            <person name="Lu T."/>
            <person name="Huang Y."/>
            <person name="Zhao Q."/>
            <person name="Feng Q."/>
            <person name="Zhang L."/>
            <person name="Zhu J."/>
            <person name="Weng Q."/>
            <person name="Mu J."/>
            <person name="Lu Y."/>
            <person name="Fan D."/>
            <person name="Liu Y."/>
            <person name="Guan J."/>
            <person name="Zhang Y."/>
            <person name="Yu S."/>
            <person name="Liu X."/>
            <person name="Zhang Y."/>
            <person name="Hong G."/>
            <person name="Han B."/>
            <person name="Choisne N."/>
            <person name="Demange N."/>
            <person name="Orjeda G."/>
            <person name="Samain S."/>
            <person name="Cattolico L."/>
            <person name="Pelletier E."/>
            <person name="Couloux A."/>
            <person name="Segurens B."/>
            <person name="Wincker P."/>
            <person name="D'Hont A."/>
            <person name="Scarpelli C."/>
            <person name="Weissenbach J."/>
            <person name="Salanoubat M."/>
            <person name="Quetier F."/>
            <person name="Yu Y."/>
            <person name="Kim H.R."/>
            <person name="Rambo T."/>
            <person name="Currie J."/>
            <person name="Collura K."/>
            <person name="Luo M."/>
            <person name="Yang T."/>
            <person name="Ammiraju J.S.S."/>
            <person name="Engler F."/>
            <person name="Soderlund C."/>
            <person name="Wing R.A."/>
            <person name="Palmer L.E."/>
            <person name="de la Bastide M."/>
            <person name="Spiegel L."/>
            <person name="Nascimento L."/>
            <person name="Zutavern T."/>
            <person name="O'Shaughnessy A."/>
            <person name="Dike S."/>
            <person name="Dedhia N."/>
            <person name="Preston R."/>
            <person name="Balija V."/>
            <person name="McCombie W.R."/>
            <person name="Chow T."/>
            <person name="Chen H."/>
            <person name="Chung M."/>
            <person name="Chen C."/>
            <person name="Shaw J."/>
            <person name="Wu H."/>
            <person name="Hsiao K."/>
            <person name="Chao Y."/>
            <person name="Chu M."/>
            <person name="Cheng C."/>
            <person name="Hour A."/>
            <person name="Lee P."/>
            <person name="Lin S."/>
            <person name="Lin Y."/>
            <person name="Liou J."/>
            <person name="Liu S."/>
            <person name="Hsing Y."/>
            <person name="Raghuvanshi S."/>
            <person name="Mohanty A."/>
            <person name="Bharti A.K."/>
            <person name="Gaur A."/>
            <person name="Gupta V."/>
            <person name="Kumar D."/>
            <person name="Ravi V."/>
            <person name="Vij S."/>
            <person name="Kapur A."/>
            <person name="Khurana P."/>
            <person name="Khurana P."/>
            <person name="Khurana J.P."/>
            <person name="Tyagi A.K."/>
            <person name="Gaikwad K."/>
            <person name="Singh A."/>
            <person name="Dalal V."/>
            <person name="Srivastava S."/>
            <person name="Dixit A."/>
            <person name="Pal A.K."/>
            <person name="Ghazi I.A."/>
            <person name="Yadav M."/>
            <person name="Pandit A."/>
            <person name="Bhargava A."/>
            <person name="Sureshbabu K."/>
            <person name="Batra K."/>
            <person name="Sharma T.R."/>
            <person name="Mohapatra T."/>
            <person name="Singh N.K."/>
            <person name="Messing J."/>
            <person name="Nelson A.B."/>
            <person name="Fuks G."/>
            <person name="Kavchok S."/>
            <person name="Keizer G."/>
            <person name="Linton E."/>
            <person name="Llaca V."/>
            <person name="Song R."/>
            <person name="Tanyolac B."/>
            <person name="Young S."/>
            <person name="Ho-Il K."/>
            <person name="Hahn J.H."/>
            <person name="Sangsakoo G."/>
            <person name="Vanavichit A."/>
            <person name="de Mattos Luiz.A.T."/>
            <person name="Zimmer P.D."/>
            <person name="Malone G."/>
            <person name="Dellagostin O."/>
            <person name="de Oliveira A.C."/>
            <person name="Bevan M."/>
            <person name="Bancroft I."/>
            <person name="Minx P."/>
            <person name="Cordum H."/>
            <person name="Wilson R."/>
            <person name="Cheng Z."/>
            <person name="Jin W."/>
            <person name="Jiang J."/>
            <person name="Leong S.A."/>
            <person name="Iwama H."/>
            <person name="Gojobori T."/>
            <person name="Itoh T."/>
            <person name="Niimura Y."/>
            <person name="Fujii Y."/>
            <person name="Habara T."/>
            <person name="Sakai H."/>
            <person name="Sato Y."/>
            <person name="Wilson G."/>
            <person name="Kumar K."/>
            <person name="McCouch S."/>
            <person name="Juretic N."/>
            <person name="Hoen D."/>
            <person name="Wright S."/>
            <person name="Bruskiewich R."/>
            <person name="Bureau T."/>
            <person name="Miyao A."/>
            <person name="Hirochika H."/>
            <person name="Nishikawa T."/>
            <person name="Kadowaki K."/>
            <person name="Sugiura M."/>
            <person name="Burr B."/>
            <person name="Sasaki T."/>
        </authorList>
    </citation>
    <scope>NUCLEOTIDE SEQUENCE [LARGE SCALE GENOMIC DNA]</scope>
    <source>
        <strain evidence="3">cv. Nipponbare</strain>
    </source>
</reference>
<dbReference type="PaxDb" id="39947-A0A0P0VCP3"/>